<dbReference type="InterPro" id="IPR002563">
    <property type="entry name" value="Flavin_Rdtase-like_dom"/>
</dbReference>
<comment type="similarity">
    <text evidence="1">Belongs to the non-flavoprotein flavin reductase family.</text>
</comment>
<name>A0A6P0HJA0_9ACTN</name>
<sequence>MGTFATGVVVVTALDEERPVGMTVQSFASLSLRPPLVVFAPARTSRTWPLVRRAGWFCVNVLAEDQAHVAAAMASGGDRFRDVDWRPGLGGQPLLDGALAHVEATVQTVHDSGDHDLVVGRVRRVERVRDAAPLLYHRSAYARLVAEAPTAEQPPRP</sequence>
<keyword evidence="2" id="KW-0560">Oxidoreductase</keyword>
<dbReference type="PANTHER" id="PTHR30466">
    <property type="entry name" value="FLAVIN REDUCTASE"/>
    <property type="match status" value="1"/>
</dbReference>
<dbReference type="InterPro" id="IPR012349">
    <property type="entry name" value="Split_barrel_FMN-bd"/>
</dbReference>
<reference evidence="4 5" key="1">
    <citation type="journal article" date="2014" name="Int. J. Syst. Evol. Microbiol.">
        <title>Nocardioides zeae sp. nov., isolated from the stem of Zea mays.</title>
        <authorList>
            <person name="Glaeser S.P."/>
            <person name="McInroy J.A."/>
            <person name="Busse H.J."/>
            <person name="Kampfer P."/>
        </authorList>
    </citation>
    <scope>NUCLEOTIDE SEQUENCE [LARGE SCALE GENOMIC DNA]</scope>
    <source>
        <strain evidence="4 5">JCM 30728</strain>
    </source>
</reference>
<keyword evidence="5" id="KW-1185">Reference proteome</keyword>
<accession>A0A6P0HJA0</accession>
<dbReference type="GO" id="GO:0042602">
    <property type="term" value="F:riboflavin reductase (NADPH) activity"/>
    <property type="evidence" value="ECO:0007669"/>
    <property type="project" value="TreeGrafter"/>
</dbReference>
<dbReference type="Gene3D" id="2.30.110.10">
    <property type="entry name" value="Electron Transport, Fmn-binding Protein, Chain A"/>
    <property type="match status" value="1"/>
</dbReference>
<dbReference type="InterPro" id="IPR050268">
    <property type="entry name" value="NADH-dep_flavin_reductase"/>
</dbReference>
<dbReference type="SMART" id="SM00903">
    <property type="entry name" value="Flavin_Reduct"/>
    <property type="match status" value="1"/>
</dbReference>
<feature type="domain" description="Flavin reductase like" evidence="3">
    <location>
        <begin position="1"/>
        <end position="143"/>
    </location>
</feature>
<gene>
    <name evidence="4" type="ORF">G3T38_08505</name>
</gene>
<evidence type="ECO:0000313" key="5">
    <source>
        <dbReference type="Proteomes" id="UP000468687"/>
    </source>
</evidence>
<dbReference type="Pfam" id="PF01613">
    <property type="entry name" value="Flavin_Reduct"/>
    <property type="match status" value="1"/>
</dbReference>
<comment type="caution">
    <text evidence="4">The sequence shown here is derived from an EMBL/GenBank/DDBJ whole genome shotgun (WGS) entry which is preliminary data.</text>
</comment>
<dbReference type="SUPFAM" id="SSF50475">
    <property type="entry name" value="FMN-binding split barrel"/>
    <property type="match status" value="1"/>
</dbReference>
<evidence type="ECO:0000256" key="2">
    <source>
        <dbReference type="ARBA" id="ARBA00023002"/>
    </source>
</evidence>
<organism evidence="4 5">
    <name type="scientific">Nocardioides zeae</name>
    <dbReference type="NCBI Taxonomy" id="1457234"/>
    <lineage>
        <taxon>Bacteria</taxon>
        <taxon>Bacillati</taxon>
        <taxon>Actinomycetota</taxon>
        <taxon>Actinomycetes</taxon>
        <taxon>Propionibacteriales</taxon>
        <taxon>Nocardioidaceae</taxon>
        <taxon>Nocardioides</taxon>
    </lineage>
</organism>
<evidence type="ECO:0000313" key="4">
    <source>
        <dbReference type="EMBL" id="NEN78317.1"/>
    </source>
</evidence>
<dbReference type="AlphaFoldDB" id="A0A6P0HJA0"/>
<dbReference type="EMBL" id="JAAGXA010000005">
    <property type="protein sequence ID" value="NEN78317.1"/>
    <property type="molecule type" value="Genomic_DNA"/>
</dbReference>
<evidence type="ECO:0000256" key="1">
    <source>
        <dbReference type="ARBA" id="ARBA00008898"/>
    </source>
</evidence>
<protein>
    <submittedName>
        <fullName evidence="4">Flavin reductase family protein</fullName>
    </submittedName>
</protein>
<evidence type="ECO:0000259" key="3">
    <source>
        <dbReference type="SMART" id="SM00903"/>
    </source>
</evidence>
<dbReference type="GO" id="GO:0010181">
    <property type="term" value="F:FMN binding"/>
    <property type="evidence" value="ECO:0007669"/>
    <property type="project" value="InterPro"/>
</dbReference>
<dbReference type="Proteomes" id="UP000468687">
    <property type="component" value="Unassembled WGS sequence"/>
</dbReference>
<dbReference type="PANTHER" id="PTHR30466:SF11">
    <property type="entry name" value="FLAVIN-DEPENDENT MONOOXYGENASE, REDUCTASE SUBUNIT HSAB"/>
    <property type="match status" value="1"/>
</dbReference>
<proteinExistence type="inferred from homology"/>